<dbReference type="CDD" id="cd18808">
    <property type="entry name" value="SF1_C_Upf1"/>
    <property type="match status" value="1"/>
</dbReference>
<dbReference type="InterPro" id="IPR017968">
    <property type="entry name" value="Acylphosphatase_CS"/>
</dbReference>
<dbReference type="PROSITE" id="PS00150">
    <property type="entry name" value="ACYLPHOSPHATASE_1"/>
    <property type="match status" value="1"/>
</dbReference>
<dbReference type="Pfam" id="PF13604">
    <property type="entry name" value="AAA_30"/>
    <property type="match status" value="1"/>
</dbReference>
<dbReference type="InterPro" id="IPR047187">
    <property type="entry name" value="SF1_C_Upf1"/>
</dbReference>
<feature type="domain" description="YprB ribonuclease H-like" evidence="6">
    <location>
        <begin position="322"/>
        <end position="513"/>
    </location>
</feature>
<keyword evidence="4" id="KW-0067">ATP-binding</keyword>
<organism evidence="7 8">
    <name type="scientific">Glutamicibacter mishrai</name>
    <dbReference type="NCBI Taxonomy" id="1775880"/>
    <lineage>
        <taxon>Bacteria</taxon>
        <taxon>Bacillati</taxon>
        <taxon>Actinomycetota</taxon>
        <taxon>Actinomycetes</taxon>
        <taxon>Micrococcales</taxon>
        <taxon>Micrococcaceae</taxon>
        <taxon>Glutamicibacter</taxon>
    </lineage>
</organism>
<dbReference type="SUPFAM" id="SSF53098">
    <property type="entry name" value="Ribonuclease H-like"/>
    <property type="match status" value="1"/>
</dbReference>
<evidence type="ECO:0000313" key="7">
    <source>
        <dbReference type="EMBL" id="QIV87663.1"/>
    </source>
</evidence>
<evidence type="ECO:0000259" key="5">
    <source>
        <dbReference type="Pfam" id="PF13087"/>
    </source>
</evidence>
<dbReference type="GO" id="GO:0005524">
    <property type="term" value="F:ATP binding"/>
    <property type="evidence" value="ECO:0007669"/>
    <property type="project" value="UniProtKB-KW"/>
</dbReference>
<dbReference type="InterPro" id="IPR012337">
    <property type="entry name" value="RNaseH-like_sf"/>
</dbReference>
<dbReference type="InterPro" id="IPR041679">
    <property type="entry name" value="DNA2/NAM7-like_C"/>
</dbReference>
<dbReference type="GO" id="GO:0016787">
    <property type="term" value="F:hydrolase activity"/>
    <property type="evidence" value="ECO:0007669"/>
    <property type="project" value="UniProtKB-KW"/>
</dbReference>
<dbReference type="InterPro" id="IPR038720">
    <property type="entry name" value="YprB_RNase_H-like_dom"/>
</dbReference>
<dbReference type="Pfam" id="PF13482">
    <property type="entry name" value="RNase_H_2"/>
    <property type="match status" value="1"/>
</dbReference>
<evidence type="ECO:0000259" key="6">
    <source>
        <dbReference type="Pfam" id="PF13482"/>
    </source>
</evidence>
<dbReference type="InterPro" id="IPR050534">
    <property type="entry name" value="Coronavir_polyprotein_1ab"/>
</dbReference>
<feature type="domain" description="DNA2/NAM7 helicase-like C-terminal" evidence="5">
    <location>
        <begin position="954"/>
        <end position="1127"/>
    </location>
</feature>
<evidence type="ECO:0000256" key="1">
    <source>
        <dbReference type="ARBA" id="ARBA00022741"/>
    </source>
</evidence>
<evidence type="ECO:0000256" key="2">
    <source>
        <dbReference type="ARBA" id="ARBA00022801"/>
    </source>
</evidence>
<dbReference type="EMBL" id="CP032549">
    <property type="protein sequence ID" value="QIV87663.1"/>
    <property type="molecule type" value="Genomic_DNA"/>
</dbReference>
<keyword evidence="3" id="KW-0347">Helicase</keyword>
<dbReference type="SUPFAM" id="SSF52540">
    <property type="entry name" value="P-loop containing nucleoside triphosphate hydrolases"/>
    <property type="match status" value="1"/>
</dbReference>
<name>A0A6H0SJL3_9MICC</name>
<keyword evidence="1" id="KW-0547">Nucleotide-binding</keyword>
<dbReference type="AlphaFoldDB" id="A0A6H0SJL3"/>
<evidence type="ECO:0000256" key="4">
    <source>
        <dbReference type="ARBA" id="ARBA00022840"/>
    </source>
</evidence>
<dbReference type="Gene3D" id="3.40.50.300">
    <property type="entry name" value="P-loop containing nucleotide triphosphate hydrolases"/>
    <property type="match status" value="2"/>
</dbReference>
<dbReference type="Pfam" id="PF13087">
    <property type="entry name" value="AAA_12"/>
    <property type="match status" value="1"/>
</dbReference>
<keyword evidence="8" id="KW-1185">Reference proteome</keyword>
<dbReference type="GO" id="GO:0043139">
    <property type="term" value="F:5'-3' DNA helicase activity"/>
    <property type="evidence" value="ECO:0007669"/>
    <property type="project" value="TreeGrafter"/>
</dbReference>
<dbReference type="NCBIfam" id="TIGR03491">
    <property type="entry name" value="TM0106 family RecB-like putative nuclease"/>
    <property type="match status" value="1"/>
</dbReference>
<proteinExistence type="predicted"/>
<reference evidence="7 8" key="1">
    <citation type="submission" date="2018-09" db="EMBL/GenBank/DDBJ databases">
        <title>Glutamicibacter mishrai S5-52T (LMG 29155T = KCTC 39846T).</title>
        <authorList>
            <person name="Das S.K."/>
        </authorList>
    </citation>
    <scope>NUCLEOTIDE SEQUENCE [LARGE SCALE GENOMIC DNA]</scope>
    <source>
        <strain evidence="7 8">S5-52</strain>
    </source>
</reference>
<evidence type="ECO:0000256" key="3">
    <source>
        <dbReference type="ARBA" id="ARBA00022806"/>
    </source>
</evidence>
<accession>A0A6H0SJL3</accession>
<evidence type="ECO:0000313" key="8">
    <source>
        <dbReference type="Proteomes" id="UP000502331"/>
    </source>
</evidence>
<dbReference type="PANTHER" id="PTHR43788">
    <property type="entry name" value="DNA2/NAM7 HELICASE FAMILY MEMBER"/>
    <property type="match status" value="1"/>
</dbReference>
<dbReference type="PANTHER" id="PTHR43788:SF8">
    <property type="entry name" value="DNA-BINDING PROTEIN SMUBP-2"/>
    <property type="match status" value="1"/>
</dbReference>
<dbReference type="InterPro" id="IPR019993">
    <property type="entry name" value="RecB_nuclease_TM0106_put"/>
</dbReference>
<sequence length="1151" mass="126513">MFFLEDQFIFSASDLAVSVDCNFQSLFLLDVKLGRRPAADNTRDEMLERTAILGDVHEHNVLDQLIETYGEYDPATGKGVKQFHDRPTMTPEGLRHAHEQTMHVLRSGADVIFQATFFDGSFIGFADFLVRQPDGSWAVWDTKLARHARVSALLQVAAYADQMMAEGIKVSSKTTLVLGDGTHSVHRVDEVLPVFRAQRARFLSMIQNHRESSQPVAWDSDQLRICGRCDYCAEQVQATRDVLLVAGMSMVQREKLRKRKVFTIEQLAALEAPAGTSLARMVDQAQMQLGLGRVDGEVQGVSFRVKSSQTISQLPAPDPGDIFFDFEGDPLYQERTDGSWGLEYLFGVIENDTGRPVFKPFWAHSRAEERQAFLDFISYVQQRRQQFPNMKIYHYAAYEKSALRKLSQVHIAGEEEVDTWLRENLLVDLYETVRNSLVVSTRSYSIKKLEPLYMGQHLRGGDVTDAGASVVAYAHYMQARDANDDATASEVLASIADYNEYDCLSTLRLRDWLLTLEDHQPQSLPAMPLQEEAKEEYEPTPEELRLQDYLANLPSGQPLSDDDRAIAMVAAATGYNRREKKQFWWEHFDRLSAPVDDWSDVRGVFSVDSAEILEDWHKPTERARTFTRLTKLNGTLAEGSLLSPGSSVFAMFNSPLPEGMEVDESLRGGAFNATVVEVGEGWIIIAEKSSAKIPPYGSVPMALTPDKPLMTKSIDDALSEIAQKVGSTVPVLPQQPGIDILRRISPRLKTLSAPAQPVVLDGQSQVYQAVVETLKDLDHSYLAVQGPPGTGKTFVASHVIRELINGGWKIGVVAQSHAVVENVLRKAIDAGVDPELVAKEVKHKDPVPWSGTSKDSITEVLASADGALIGGTAWTLTGSKVPAGSLDLLVIDEAGQFSLANTLAVSRAARNLLLLGDPQQLPQVTQGSHPQPVDESALGWLSAGEPVLPSELGYFLAASWRMHPELCAKVSALSYDHQLFSAPAAGQRSLEGTPAGVSTALVEHRGNTVSSVEEARAIAQLVREHLGLMWSPGPGKPQRALEPADILVVAAYNAQVNLVRDVLAAEGLEAAKVGTVDKFQGQEAPVVLMTMACSSADDASRGIEFLLNRNRINVAISRGQWKAIIVRSERLTDYLPSSPLALSQLGAFMAL</sequence>
<dbReference type="RefSeq" id="WP_172512264.1">
    <property type="nucleotide sequence ID" value="NZ_CP032549.1"/>
</dbReference>
<dbReference type="CDD" id="cd17934">
    <property type="entry name" value="DEXXQc_Upf1-like"/>
    <property type="match status" value="1"/>
</dbReference>
<dbReference type="InterPro" id="IPR027417">
    <property type="entry name" value="P-loop_NTPase"/>
</dbReference>
<keyword evidence="2" id="KW-0378">Hydrolase</keyword>
<protein>
    <submittedName>
        <fullName evidence="7">TM0106 family RecB-like putative nuclease</fullName>
    </submittedName>
</protein>
<dbReference type="Proteomes" id="UP000502331">
    <property type="component" value="Chromosome"/>
</dbReference>
<gene>
    <name evidence="7" type="ORF">D3791_11430</name>
</gene>